<dbReference type="PANTHER" id="PTHR22878:SF70">
    <property type="entry name" value="DYNEIN HEAVY CHAIN 2, AXONEMAL"/>
    <property type="match status" value="1"/>
</dbReference>
<evidence type="ECO:0000259" key="19">
    <source>
        <dbReference type="Pfam" id="PF18198"/>
    </source>
</evidence>
<dbReference type="Gene3D" id="1.20.920.20">
    <property type="match status" value="1"/>
</dbReference>
<feature type="domain" description="Dynein heavy chain coiled coil stalk" evidence="16">
    <location>
        <begin position="181"/>
        <end position="521"/>
    </location>
</feature>
<evidence type="ECO:0000256" key="3">
    <source>
        <dbReference type="ARBA" id="ARBA00022490"/>
    </source>
</evidence>
<evidence type="ECO:0000259" key="16">
    <source>
        <dbReference type="Pfam" id="PF12777"/>
    </source>
</evidence>
<evidence type="ECO:0000256" key="11">
    <source>
        <dbReference type="ARBA" id="ARBA00023175"/>
    </source>
</evidence>
<dbReference type="Gene3D" id="1.10.8.720">
    <property type="entry name" value="Region D6 of dynein motor"/>
    <property type="match status" value="1"/>
</dbReference>
<comment type="similarity">
    <text evidence="2">Belongs to the dynein heavy chain family.</text>
</comment>
<keyword evidence="11" id="KW-0505">Motor protein</keyword>
<dbReference type="InterPro" id="IPR024743">
    <property type="entry name" value="Dynein_HC_stalk"/>
</dbReference>
<evidence type="ECO:0000259" key="20">
    <source>
        <dbReference type="Pfam" id="PF18199"/>
    </source>
</evidence>
<keyword evidence="7" id="KW-0067">ATP-binding</keyword>
<keyword evidence="10" id="KW-0969">Cilium</keyword>
<dbReference type="GO" id="GO:0005930">
    <property type="term" value="C:axoneme"/>
    <property type="evidence" value="ECO:0007669"/>
    <property type="project" value="UniProtKB-SubCell"/>
</dbReference>
<feature type="domain" description="Dynein heavy chain AAA lid" evidence="19">
    <location>
        <begin position="1168"/>
        <end position="1307"/>
    </location>
</feature>
<evidence type="ECO:0000256" key="7">
    <source>
        <dbReference type="ARBA" id="ARBA00022840"/>
    </source>
</evidence>
<dbReference type="Gene3D" id="3.40.50.300">
    <property type="entry name" value="P-loop containing nucleotide triphosphate hydrolases"/>
    <property type="match status" value="3"/>
</dbReference>
<dbReference type="Gene3D" id="3.10.490.20">
    <property type="match status" value="1"/>
</dbReference>
<dbReference type="InterPro" id="IPR041658">
    <property type="entry name" value="AAA_lid_11"/>
</dbReference>
<dbReference type="InterPro" id="IPR042219">
    <property type="entry name" value="AAA_lid_11_sf"/>
</dbReference>
<protein>
    <recommendedName>
        <fullName evidence="23">Dynein heavy chain</fullName>
    </recommendedName>
</protein>
<feature type="domain" description="Dynein heavy chain region D6 P-loop" evidence="15">
    <location>
        <begin position="1019"/>
        <end position="1132"/>
    </location>
</feature>
<evidence type="ECO:0000256" key="14">
    <source>
        <dbReference type="SAM" id="Coils"/>
    </source>
</evidence>
<dbReference type="InterPro" id="IPR035706">
    <property type="entry name" value="AAA_9"/>
</dbReference>
<dbReference type="Gene3D" id="1.20.1270.280">
    <property type="match status" value="1"/>
</dbReference>
<dbReference type="InterPro" id="IPR026983">
    <property type="entry name" value="DHC"/>
</dbReference>
<evidence type="ECO:0008006" key="23">
    <source>
        <dbReference type="Google" id="ProtNLM"/>
    </source>
</evidence>
<accession>A0A9P0A2H2</accession>
<evidence type="ECO:0000256" key="4">
    <source>
        <dbReference type="ARBA" id="ARBA00022701"/>
    </source>
</evidence>
<dbReference type="FunFam" id="3.40.50.300:FF:000362">
    <property type="entry name" value="Dynein, axonemal, heavy chain 6"/>
    <property type="match status" value="1"/>
</dbReference>
<dbReference type="Pfam" id="PF18198">
    <property type="entry name" value="AAA_lid_11"/>
    <property type="match status" value="1"/>
</dbReference>
<keyword evidence="8" id="KW-0243">Dynein</keyword>
<dbReference type="GO" id="GO:0030286">
    <property type="term" value="C:dynein complex"/>
    <property type="evidence" value="ECO:0007669"/>
    <property type="project" value="UniProtKB-KW"/>
</dbReference>
<dbReference type="GO" id="GO:0005524">
    <property type="term" value="F:ATP binding"/>
    <property type="evidence" value="ECO:0007669"/>
    <property type="project" value="UniProtKB-KW"/>
</dbReference>
<dbReference type="FunFam" id="3.40.50.300:FF:000049">
    <property type="entry name" value="Dynein, axonemal, heavy chain 5"/>
    <property type="match status" value="1"/>
</dbReference>
<dbReference type="PANTHER" id="PTHR22878">
    <property type="entry name" value="DYNEIN HEAVY CHAIN 6, AXONEMAL-LIKE-RELATED"/>
    <property type="match status" value="1"/>
</dbReference>
<dbReference type="Pfam" id="PF03028">
    <property type="entry name" value="Dynein_heavy"/>
    <property type="match status" value="1"/>
</dbReference>
<dbReference type="InterPro" id="IPR027417">
    <property type="entry name" value="P-loop_NTPase"/>
</dbReference>
<dbReference type="GO" id="GO:0005874">
    <property type="term" value="C:microtubule"/>
    <property type="evidence" value="ECO:0007669"/>
    <property type="project" value="UniProtKB-KW"/>
</dbReference>
<comment type="subcellular location">
    <subcellularLocation>
        <location evidence="1">Cytoplasm</location>
        <location evidence="1">Cytoskeleton</location>
        <location evidence="1">Cilium axoneme</location>
    </subcellularLocation>
</comment>
<evidence type="ECO:0000256" key="12">
    <source>
        <dbReference type="ARBA" id="ARBA00023212"/>
    </source>
</evidence>
<dbReference type="GO" id="GO:0008569">
    <property type="term" value="F:minus-end-directed microtubule motor activity"/>
    <property type="evidence" value="ECO:0007669"/>
    <property type="project" value="InterPro"/>
</dbReference>
<evidence type="ECO:0000256" key="8">
    <source>
        <dbReference type="ARBA" id="ARBA00023017"/>
    </source>
</evidence>
<dbReference type="InterPro" id="IPR024317">
    <property type="entry name" value="Dynein_heavy_chain_D4_dom"/>
</dbReference>
<evidence type="ECO:0000259" key="18">
    <source>
        <dbReference type="Pfam" id="PF12781"/>
    </source>
</evidence>
<dbReference type="Pfam" id="PF18199">
    <property type="entry name" value="Dynein_C"/>
    <property type="match status" value="1"/>
</dbReference>
<keyword evidence="12" id="KW-0206">Cytoskeleton</keyword>
<dbReference type="InterPro" id="IPR004273">
    <property type="entry name" value="Dynein_heavy_D6_P-loop"/>
</dbReference>
<evidence type="ECO:0000256" key="2">
    <source>
        <dbReference type="ARBA" id="ARBA00008887"/>
    </source>
</evidence>
<evidence type="ECO:0000313" key="22">
    <source>
        <dbReference type="Proteomes" id="UP001152759"/>
    </source>
</evidence>
<dbReference type="GO" id="GO:0007018">
    <property type="term" value="P:microtubule-based movement"/>
    <property type="evidence" value="ECO:0007669"/>
    <property type="project" value="InterPro"/>
</dbReference>
<organism evidence="21 22">
    <name type="scientific">Bemisia tabaci</name>
    <name type="common">Sweetpotato whitefly</name>
    <name type="synonym">Aleurodes tabaci</name>
    <dbReference type="NCBI Taxonomy" id="7038"/>
    <lineage>
        <taxon>Eukaryota</taxon>
        <taxon>Metazoa</taxon>
        <taxon>Ecdysozoa</taxon>
        <taxon>Arthropoda</taxon>
        <taxon>Hexapoda</taxon>
        <taxon>Insecta</taxon>
        <taxon>Pterygota</taxon>
        <taxon>Neoptera</taxon>
        <taxon>Paraneoptera</taxon>
        <taxon>Hemiptera</taxon>
        <taxon>Sternorrhyncha</taxon>
        <taxon>Aleyrodoidea</taxon>
        <taxon>Aleyrodidae</taxon>
        <taxon>Aleyrodinae</taxon>
        <taxon>Bemisia</taxon>
    </lineage>
</organism>
<keyword evidence="9 14" id="KW-0175">Coiled coil</keyword>
<evidence type="ECO:0000256" key="6">
    <source>
        <dbReference type="ARBA" id="ARBA00022741"/>
    </source>
</evidence>
<proteinExistence type="inferred from homology"/>
<evidence type="ECO:0000256" key="10">
    <source>
        <dbReference type="ARBA" id="ARBA00023069"/>
    </source>
</evidence>
<reference evidence="21" key="1">
    <citation type="submission" date="2021-12" db="EMBL/GenBank/DDBJ databases">
        <authorList>
            <person name="King R."/>
        </authorList>
    </citation>
    <scope>NUCLEOTIDE SEQUENCE</scope>
</reference>
<dbReference type="Pfam" id="PF12780">
    <property type="entry name" value="AAA_8"/>
    <property type="match status" value="1"/>
</dbReference>
<keyword evidence="5" id="KW-0677">Repeat</keyword>
<evidence type="ECO:0000256" key="13">
    <source>
        <dbReference type="ARBA" id="ARBA00023273"/>
    </source>
</evidence>
<evidence type="ECO:0000313" key="21">
    <source>
        <dbReference type="EMBL" id="CAH0382583.1"/>
    </source>
</evidence>
<dbReference type="FunFam" id="3.10.490.20:FF:000009">
    <property type="entry name" value="Dynein heavy chain 4"/>
    <property type="match status" value="1"/>
</dbReference>
<name>A0A9P0A2H2_BEMTA</name>
<dbReference type="Pfam" id="PF12781">
    <property type="entry name" value="AAA_9"/>
    <property type="match status" value="1"/>
</dbReference>
<evidence type="ECO:0000256" key="9">
    <source>
        <dbReference type="ARBA" id="ARBA00023054"/>
    </source>
</evidence>
<dbReference type="GO" id="GO:0045505">
    <property type="term" value="F:dynein intermediate chain binding"/>
    <property type="evidence" value="ECO:0007669"/>
    <property type="project" value="InterPro"/>
</dbReference>
<evidence type="ECO:0000259" key="15">
    <source>
        <dbReference type="Pfam" id="PF03028"/>
    </source>
</evidence>
<dbReference type="InterPro" id="IPR043160">
    <property type="entry name" value="Dynein_C_barrel"/>
</dbReference>
<feature type="domain" description="Dynein heavy chain C-terminal" evidence="20">
    <location>
        <begin position="1343"/>
        <end position="1630"/>
    </location>
</feature>
<keyword evidence="6" id="KW-0547">Nucleotide-binding</keyword>
<dbReference type="Gene3D" id="1.10.8.1220">
    <property type="match status" value="1"/>
</dbReference>
<evidence type="ECO:0000256" key="1">
    <source>
        <dbReference type="ARBA" id="ARBA00004430"/>
    </source>
</evidence>
<dbReference type="Gene3D" id="6.10.140.1060">
    <property type="match status" value="1"/>
</dbReference>
<dbReference type="Proteomes" id="UP001152759">
    <property type="component" value="Chromosome 1"/>
</dbReference>
<keyword evidence="13" id="KW-0966">Cell projection</keyword>
<dbReference type="EMBL" id="OU963862">
    <property type="protein sequence ID" value="CAH0382583.1"/>
    <property type="molecule type" value="Genomic_DNA"/>
</dbReference>
<evidence type="ECO:0000256" key="5">
    <source>
        <dbReference type="ARBA" id="ARBA00022737"/>
    </source>
</evidence>
<gene>
    <name evidence="21" type="ORF">BEMITA_LOCUS2103</name>
</gene>
<feature type="domain" description="Dynein heavy chain ATP-binding dynein motor region" evidence="18">
    <location>
        <begin position="555"/>
        <end position="774"/>
    </location>
</feature>
<keyword evidence="22" id="KW-1185">Reference proteome</keyword>
<dbReference type="Pfam" id="PF12777">
    <property type="entry name" value="MT"/>
    <property type="match status" value="1"/>
</dbReference>
<dbReference type="GO" id="GO:0051959">
    <property type="term" value="F:dynein light intermediate chain binding"/>
    <property type="evidence" value="ECO:0007669"/>
    <property type="project" value="InterPro"/>
</dbReference>
<evidence type="ECO:0000259" key="17">
    <source>
        <dbReference type="Pfam" id="PF12780"/>
    </source>
</evidence>
<dbReference type="FunFam" id="1.20.920.20:FF:000001">
    <property type="entry name" value="dynein heavy chain 2, axonemal"/>
    <property type="match status" value="1"/>
</dbReference>
<feature type="coiled-coil region" evidence="14">
    <location>
        <begin position="410"/>
        <end position="472"/>
    </location>
</feature>
<sequence length="1635" mass="185936">MVEDVCNVLTFGEVPNLFALDEKMDLCERIRSLDRKRDKVLQSDGSTVALYNFFLQTVREQLHIMIALNPTDKRFRQRLRKYPALVNCCAIDWFHIWANDSLSAIGQKLISSADLIKEERDICVEACKHFHSSTLDLAHEAKILYNQIIHVTSVSFVELVILFKDLVNKKKSDLRKSMKNYEIGLEKLENAASQISIMQEELLKLEPALDVANLEVIEVTATVEKETMEFEKTATFIKEDEALTNTLSATVESIKSECDDCMNEVTPIMNTAVAMLNGLNPADLTVLKTIKNPTKAVRMIMEAVCILKDIKPDRIPDPGGSGKMVEDFWAPFKRLLGDAKFVEGLVNYDKSSITAKTGKTLKEKFLSHEEFDVDKVKSVSIAAEGLCRWVVAVIKYNDVSTIVAPKQQELAEAEAKLNHAIGVLKEKQSKVEAAENELKELVKKLETKKLALHNLQANLDSCRTKLQRAEDLISGLGGEKSKWSCMAESLAKKCLSLTGDVMLAAGVIGYLGAFCPNLRRQQSIAWENYLKINRLSCSESFHISEVLGNDVEMLNWKIHGLPNDAVFVENGIILKNSRRWSFIIDPQGIANNWIRSMERCSELKIIHQNNPDFIRVLEHAIQYGKPVLLENVDCKLDSALDSVLLKQTFRTGGTVSIKLADNIIEYNQNFRLYITTKVSNPRLGQEIGIKVTVLNFTVNSEAVKDVMQNVVISSDRPDLDLEKTQSMNQSLQNKKLLRLLEDKILETLSTSAGNILEDEASVNILNSSKVSANEAQEKQKIIEITLKSVETSCSEYLKIADNARILFLCSNLLIKINCMYIFSLQWFVDLLKKTIDSTEKSDSIEIRIKDLTQVLNQSFYSSVSRSLFQQDRLLFSLLLVINFKFSRQEIDVSEWSFLMMKEEKSKHESDRYCHWLPNHLWNTVCQLSKLSPFKGLQEDFNNNEQAWKNIVEASSSEDVPFPKPWCSQLTCFQQILVLKSIRPDRLLPAVQDFVTDELRKEHMENLDLDLASAYSDSNCSVPLVCLQSPNVDPVSSLMDFASSMDFTGSRFNSLSLGEDQGIFAAKIIEEAMKNGTWVLLQNCHLAGEWMSSLDKICESLNSDNTHIDFRLWLTTSSCKTFPINILQHSVKLAFGGEADFRKNISRCLTNSLVGDVELFDNSKLAEKFKKIVFGLCFYHSVILERKQFGSICWNYNYNFDDLDLRCSVAHVQELLKHSDNFHFGLLQYLIPECNYGGKIMDEWDRRSLKVLFDTCMSPQNFDVEHFTYDRKGQFYIPNERDIDMILSRVNKFPHTPSSDVVQVNDNAIVELNSALADGFLSRVVLCHCQDIIIKPVLTNEEIDSIYSETNDKKVYEKANFIFSNLPSMFDLKTVAEKFPLTYKETMNTIFTQEVHLYNCLHTTIYNSMRDILRAIGGEMAMSTSLDDVYQCILKDKVPTVWLNDSYSSLKSLGSYVSDFLGRLIFFQEWFDTGIPASFWISGFFRPASFLTGILQNFAHKNSLFVEDLSFDFEVTTLLHPEHYGTYAETKGGTRVYGLFLEGACWDLLEKVLKEVSTRVNYAQFPMLLLIPVNKCDIAHEGKQYICPLYKTCDRRSSLVDCQQSPNVVTTVRLNSDKPVNHWILRGVALITQLSD</sequence>
<feature type="domain" description="Dynein heavy chain AAA module D4" evidence="17">
    <location>
        <begin position="1"/>
        <end position="166"/>
    </location>
</feature>
<keyword evidence="4" id="KW-0493">Microtubule</keyword>
<dbReference type="InterPro" id="IPR041228">
    <property type="entry name" value="Dynein_C"/>
</dbReference>
<keyword evidence="3" id="KW-0963">Cytoplasm</keyword>